<evidence type="ECO:0000256" key="1">
    <source>
        <dbReference type="ARBA" id="ARBA00018672"/>
    </source>
</evidence>
<evidence type="ECO:0000313" key="10">
    <source>
        <dbReference type="EMBL" id="HIT98738.1"/>
    </source>
</evidence>
<dbReference type="CDD" id="cd00383">
    <property type="entry name" value="trans_reg_C"/>
    <property type="match status" value="1"/>
</dbReference>
<keyword evidence="4" id="KW-0804">Transcription</keyword>
<evidence type="ECO:0000256" key="7">
    <source>
        <dbReference type="PROSITE-ProRule" id="PRU01091"/>
    </source>
</evidence>
<comment type="function">
    <text evidence="5">May play the central regulatory role in sporulation. It may be an element of the effector pathway responsible for the activation of sporulation genes in response to nutritional stress. Spo0A may act in concert with spo0H (a sigma factor) to control the expression of some genes that are critical to the sporulation process.</text>
</comment>
<dbReference type="GO" id="GO:0006355">
    <property type="term" value="P:regulation of DNA-templated transcription"/>
    <property type="evidence" value="ECO:0007669"/>
    <property type="project" value="InterPro"/>
</dbReference>
<dbReference type="InterPro" id="IPR001789">
    <property type="entry name" value="Sig_transdc_resp-reg_receiver"/>
</dbReference>
<dbReference type="InterPro" id="IPR016032">
    <property type="entry name" value="Sig_transdc_resp-reg_C-effctor"/>
</dbReference>
<dbReference type="CDD" id="cd18159">
    <property type="entry name" value="REC_OmpR_NsrR-like"/>
    <property type="match status" value="1"/>
</dbReference>
<evidence type="ECO:0000256" key="6">
    <source>
        <dbReference type="PROSITE-ProRule" id="PRU00169"/>
    </source>
</evidence>
<keyword evidence="3 7" id="KW-0238">DNA-binding</keyword>
<feature type="domain" description="Response regulatory" evidence="8">
    <location>
        <begin position="3"/>
        <end position="116"/>
    </location>
</feature>
<dbReference type="GO" id="GO:0005829">
    <property type="term" value="C:cytosol"/>
    <property type="evidence" value="ECO:0007669"/>
    <property type="project" value="TreeGrafter"/>
</dbReference>
<dbReference type="EMBL" id="DVLX01000009">
    <property type="protein sequence ID" value="HIT98738.1"/>
    <property type="molecule type" value="Genomic_DNA"/>
</dbReference>
<dbReference type="GO" id="GO:0000976">
    <property type="term" value="F:transcription cis-regulatory region binding"/>
    <property type="evidence" value="ECO:0007669"/>
    <property type="project" value="TreeGrafter"/>
</dbReference>
<dbReference type="Proteomes" id="UP000824159">
    <property type="component" value="Unassembled WGS sequence"/>
</dbReference>
<evidence type="ECO:0000259" key="9">
    <source>
        <dbReference type="PROSITE" id="PS51755"/>
    </source>
</evidence>
<dbReference type="Pfam" id="PF00072">
    <property type="entry name" value="Response_reg"/>
    <property type="match status" value="1"/>
</dbReference>
<dbReference type="SMART" id="SM00862">
    <property type="entry name" value="Trans_reg_C"/>
    <property type="match status" value="1"/>
</dbReference>
<dbReference type="SMART" id="SM00448">
    <property type="entry name" value="REC"/>
    <property type="match status" value="1"/>
</dbReference>
<dbReference type="InterPro" id="IPR011006">
    <property type="entry name" value="CheY-like_superfamily"/>
</dbReference>
<dbReference type="PROSITE" id="PS51755">
    <property type="entry name" value="OMPR_PHOB"/>
    <property type="match status" value="1"/>
</dbReference>
<dbReference type="InterPro" id="IPR036388">
    <property type="entry name" value="WH-like_DNA-bd_sf"/>
</dbReference>
<evidence type="ECO:0000256" key="2">
    <source>
        <dbReference type="ARBA" id="ARBA00023015"/>
    </source>
</evidence>
<evidence type="ECO:0000259" key="8">
    <source>
        <dbReference type="PROSITE" id="PS50110"/>
    </source>
</evidence>
<accession>A0A9D1HB73</accession>
<dbReference type="InterPro" id="IPR001867">
    <property type="entry name" value="OmpR/PhoB-type_DNA-bd"/>
</dbReference>
<keyword evidence="6" id="KW-0597">Phosphoprotein</keyword>
<dbReference type="SUPFAM" id="SSF52172">
    <property type="entry name" value="CheY-like"/>
    <property type="match status" value="1"/>
</dbReference>
<feature type="domain" description="OmpR/PhoB-type" evidence="9">
    <location>
        <begin position="128"/>
        <end position="225"/>
    </location>
</feature>
<dbReference type="PANTHER" id="PTHR48111">
    <property type="entry name" value="REGULATOR OF RPOS"/>
    <property type="match status" value="1"/>
</dbReference>
<dbReference type="Gene3D" id="1.10.10.10">
    <property type="entry name" value="Winged helix-like DNA-binding domain superfamily/Winged helix DNA-binding domain"/>
    <property type="match status" value="1"/>
</dbReference>
<dbReference type="AlphaFoldDB" id="A0A9D1HB73"/>
<evidence type="ECO:0000313" key="11">
    <source>
        <dbReference type="Proteomes" id="UP000824159"/>
    </source>
</evidence>
<feature type="DNA-binding region" description="OmpR/PhoB-type" evidence="7">
    <location>
        <begin position="128"/>
        <end position="225"/>
    </location>
</feature>
<reference evidence="10" key="1">
    <citation type="submission" date="2020-10" db="EMBL/GenBank/DDBJ databases">
        <authorList>
            <person name="Gilroy R."/>
        </authorList>
    </citation>
    <scope>NUCLEOTIDE SEQUENCE</scope>
    <source>
        <strain evidence="10">CHK176-22527</strain>
    </source>
</reference>
<gene>
    <name evidence="10" type="ORF">IAD12_00600</name>
</gene>
<sequence>MYRIFIVEDDDIISGKVAQALQNWGFETAVCEDFRQVTDEMIRFDPHLVIIDISLPFFNGYHWCSEIRKFSKVPVMFLSSAGEDMNIVMAINMGGDDFVAKPFDMQLLLAKIQALLRRSYDFNAQTKTGVFEHNGMIFDSSACTVTFGDAKAELSKNENRILTVLLENKGSVVSRDTLMNKLWETDSFVDENTLSVNVARLRKTLAGAGVEDIIKTKKGIGYIIE</sequence>
<name>A0A9D1HB73_9FIRM</name>
<feature type="modified residue" description="4-aspartylphosphate" evidence="6">
    <location>
        <position position="52"/>
    </location>
</feature>
<dbReference type="GO" id="GO:0032993">
    <property type="term" value="C:protein-DNA complex"/>
    <property type="evidence" value="ECO:0007669"/>
    <property type="project" value="TreeGrafter"/>
</dbReference>
<dbReference type="Pfam" id="PF00486">
    <property type="entry name" value="Trans_reg_C"/>
    <property type="match status" value="1"/>
</dbReference>
<reference evidence="10" key="2">
    <citation type="journal article" date="2021" name="PeerJ">
        <title>Extensive microbial diversity within the chicken gut microbiome revealed by metagenomics and culture.</title>
        <authorList>
            <person name="Gilroy R."/>
            <person name="Ravi A."/>
            <person name="Getino M."/>
            <person name="Pursley I."/>
            <person name="Horton D.L."/>
            <person name="Alikhan N.F."/>
            <person name="Baker D."/>
            <person name="Gharbi K."/>
            <person name="Hall N."/>
            <person name="Watson M."/>
            <person name="Adriaenssens E.M."/>
            <person name="Foster-Nyarko E."/>
            <person name="Jarju S."/>
            <person name="Secka A."/>
            <person name="Antonio M."/>
            <person name="Oren A."/>
            <person name="Chaudhuri R.R."/>
            <person name="La Ragione R."/>
            <person name="Hildebrand F."/>
            <person name="Pallen M.J."/>
        </authorList>
    </citation>
    <scope>NUCLEOTIDE SEQUENCE</scope>
    <source>
        <strain evidence="10">CHK176-22527</strain>
    </source>
</reference>
<proteinExistence type="predicted"/>
<dbReference type="InterPro" id="IPR039420">
    <property type="entry name" value="WalR-like"/>
</dbReference>
<organism evidence="10 11">
    <name type="scientific">Candidatus Allocopromorpha excrementavium</name>
    <dbReference type="NCBI Taxonomy" id="2840741"/>
    <lineage>
        <taxon>Bacteria</taxon>
        <taxon>Bacillati</taxon>
        <taxon>Bacillota</taxon>
        <taxon>Clostridia</taxon>
        <taxon>Eubacteriales</taxon>
        <taxon>Eubacteriaceae</taxon>
        <taxon>Eubacteriaceae incertae sedis</taxon>
        <taxon>Candidatus Allocopromorpha</taxon>
    </lineage>
</organism>
<dbReference type="SUPFAM" id="SSF46894">
    <property type="entry name" value="C-terminal effector domain of the bipartite response regulators"/>
    <property type="match status" value="1"/>
</dbReference>
<comment type="caution">
    <text evidence="10">The sequence shown here is derived from an EMBL/GenBank/DDBJ whole genome shotgun (WGS) entry which is preliminary data.</text>
</comment>
<dbReference type="GO" id="GO:0000156">
    <property type="term" value="F:phosphorelay response regulator activity"/>
    <property type="evidence" value="ECO:0007669"/>
    <property type="project" value="TreeGrafter"/>
</dbReference>
<dbReference type="Gene3D" id="3.40.50.2300">
    <property type="match status" value="1"/>
</dbReference>
<evidence type="ECO:0000256" key="3">
    <source>
        <dbReference type="ARBA" id="ARBA00023125"/>
    </source>
</evidence>
<evidence type="ECO:0000256" key="5">
    <source>
        <dbReference type="ARBA" id="ARBA00024867"/>
    </source>
</evidence>
<keyword evidence="2" id="KW-0805">Transcription regulation</keyword>
<protein>
    <recommendedName>
        <fullName evidence="1">Stage 0 sporulation protein A homolog</fullName>
    </recommendedName>
</protein>
<dbReference type="PROSITE" id="PS50110">
    <property type="entry name" value="RESPONSE_REGULATORY"/>
    <property type="match status" value="1"/>
</dbReference>
<dbReference type="PANTHER" id="PTHR48111:SF43">
    <property type="entry name" value="STAGE 0 SPORULATION PROTEIN A HOMOLOG"/>
    <property type="match status" value="1"/>
</dbReference>
<evidence type="ECO:0000256" key="4">
    <source>
        <dbReference type="ARBA" id="ARBA00023163"/>
    </source>
</evidence>